<evidence type="ECO:0000256" key="1">
    <source>
        <dbReference type="ARBA" id="ARBA00005043"/>
    </source>
</evidence>
<reference evidence="4" key="1">
    <citation type="journal article" date="2013" name="Genome Announc.">
        <title>Genome sequence of the food spoilage yeast Zygosaccharomyces bailii CLIB 213(T).</title>
        <authorList>
            <person name="Galeote V."/>
            <person name="Bigey F."/>
            <person name="Devillers H."/>
            <person name="Neuveglise C."/>
            <person name="Dequin S."/>
        </authorList>
    </citation>
    <scope>NUCLEOTIDE SEQUENCE [LARGE SCALE GENOMIC DNA]</scope>
    <source>
        <strain evidence="4">CLIB 213 / ATCC 58445 / CBS 680 / CCRC 21525 / NBRC 1098 / NCYC 1416 / NRRL Y-2227</strain>
    </source>
</reference>
<name>A0A8J2X7P1_ZYGB2</name>
<dbReference type="GO" id="GO:0033588">
    <property type="term" value="C:elongator holoenzyme complex"/>
    <property type="evidence" value="ECO:0007669"/>
    <property type="project" value="InterPro"/>
</dbReference>
<dbReference type="InterPro" id="IPR027417">
    <property type="entry name" value="P-loop_NTPase"/>
</dbReference>
<sequence>MSVVQRQDFVVFADRSVISSQVYNNGLHNMITITSSRFTSPTWLINSLVESQVLGKPYSLNADRGSTETENRPVTVASFAHEKQHFTNALGKLKVDSRQYKVVDLVTDMVIKMAGKSRSKIYAEILEQFPSRQPSVILLEQPELLLALLDGATSDEVHSKLIKPLMRRCSILIVATNIYTDDDDVTEDAHQFRRFTVSCFYKSMAVMSLRPLETGRAADVTGLLRISRGGAPCEIAVQENEYLYLNQKEATRLFYR</sequence>
<gene>
    <name evidence="3" type="ORF">BN860_01332g</name>
</gene>
<comment type="pathway">
    <text evidence="1">tRNA modification; 5-methoxycarbonylmethyl-2-thiouridine-tRNA biosynthesis.</text>
</comment>
<dbReference type="InterPro" id="IPR018627">
    <property type="entry name" value="ELP6"/>
</dbReference>
<evidence type="ECO:0000313" key="4">
    <source>
        <dbReference type="Proteomes" id="UP000019375"/>
    </source>
</evidence>
<keyword evidence="4" id="KW-1185">Reference proteome</keyword>
<dbReference type="Proteomes" id="UP000019375">
    <property type="component" value="Unassembled WGS sequence"/>
</dbReference>
<comment type="similarity">
    <text evidence="2">Belongs to the ELP6 family.</text>
</comment>
<accession>A0A8J2X7P1</accession>
<dbReference type="GO" id="GO:0002098">
    <property type="term" value="P:tRNA wobble uridine modification"/>
    <property type="evidence" value="ECO:0007669"/>
    <property type="project" value="InterPro"/>
</dbReference>
<organism evidence="3 4">
    <name type="scientific">Zygosaccharomyces bailii (strain CLIB 213 / ATCC 58445 / CBS 680 / BCRC 21525 / NBRC 1098 / NCYC 1416 / NRRL Y-2227)</name>
    <dbReference type="NCBI Taxonomy" id="1333698"/>
    <lineage>
        <taxon>Eukaryota</taxon>
        <taxon>Fungi</taxon>
        <taxon>Dikarya</taxon>
        <taxon>Ascomycota</taxon>
        <taxon>Saccharomycotina</taxon>
        <taxon>Saccharomycetes</taxon>
        <taxon>Saccharomycetales</taxon>
        <taxon>Saccharomycetaceae</taxon>
        <taxon>Zygosaccharomyces</taxon>
    </lineage>
</organism>
<dbReference type="CDD" id="cd19495">
    <property type="entry name" value="Elp6"/>
    <property type="match status" value="1"/>
</dbReference>
<dbReference type="PANTHER" id="PTHR16184:SF6">
    <property type="entry name" value="ELONGATOR COMPLEX PROTEIN 6"/>
    <property type="match status" value="1"/>
</dbReference>
<dbReference type="UniPathway" id="UPA00988"/>
<dbReference type="Gene3D" id="3.40.50.300">
    <property type="entry name" value="P-loop containing nucleotide triphosphate hydrolases"/>
    <property type="match status" value="1"/>
</dbReference>
<evidence type="ECO:0000256" key="2">
    <source>
        <dbReference type="ARBA" id="ARBA00008837"/>
    </source>
</evidence>
<dbReference type="OrthoDB" id="9995306at2759"/>
<dbReference type="AlphaFoldDB" id="A0A8J2X7P1"/>
<protein>
    <submittedName>
        <fullName evidence="3">ZYBA0S03-01332g1_1</fullName>
    </submittedName>
</protein>
<dbReference type="PANTHER" id="PTHR16184">
    <property type="entry name" value="ELONGATOR COMPLEX PROTEIN 6"/>
    <property type="match status" value="1"/>
</dbReference>
<evidence type="ECO:0000313" key="3">
    <source>
        <dbReference type="EMBL" id="CDF88760.1"/>
    </source>
</evidence>
<dbReference type="EMBL" id="HG316456">
    <property type="protein sequence ID" value="CDF88760.1"/>
    <property type="molecule type" value="Genomic_DNA"/>
</dbReference>
<proteinExistence type="inferred from homology"/>